<organism evidence="3 4">
    <name type="scientific">Conoideocrella luteorostrata</name>
    <dbReference type="NCBI Taxonomy" id="1105319"/>
    <lineage>
        <taxon>Eukaryota</taxon>
        <taxon>Fungi</taxon>
        <taxon>Dikarya</taxon>
        <taxon>Ascomycota</taxon>
        <taxon>Pezizomycotina</taxon>
        <taxon>Sordariomycetes</taxon>
        <taxon>Hypocreomycetidae</taxon>
        <taxon>Hypocreales</taxon>
        <taxon>Clavicipitaceae</taxon>
        <taxon>Conoideocrella</taxon>
    </lineage>
</organism>
<feature type="region of interest" description="Disordered" evidence="1">
    <location>
        <begin position="237"/>
        <end position="260"/>
    </location>
</feature>
<dbReference type="PROSITE" id="PS50330">
    <property type="entry name" value="UIM"/>
    <property type="match status" value="1"/>
</dbReference>
<dbReference type="InterPro" id="IPR036322">
    <property type="entry name" value="WD40_repeat_dom_sf"/>
</dbReference>
<feature type="compositionally biased region" description="Pro residues" evidence="1">
    <location>
        <begin position="681"/>
        <end position="692"/>
    </location>
</feature>
<feature type="region of interest" description="Disordered" evidence="1">
    <location>
        <begin position="1"/>
        <end position="31"/>
    </location>
</feature>
<dbReference type="PANTHER" id="PTHR10223">
    <property type="entry name" value="26S PROTEASOME NON-ATPASE REGULATORY SUBUNIT 4"/>
    <property type="match status" value="1"/>
</dbReference>
<comment type="caution">
    <text evidence="3">The sequence shown here is derived from an EMBL/GenBank/DDBJ whole genome shotgun (WGS) entry which is preliminary data.</text>
</comment>
<reference evidence="3" key="1">
    <citation type="submission" date="2023-06" db="EMBL/GenBank/DDBJ databases">
        <title>Conoideocrella luteorostrata (Hypocreales: Clavicipitaceae), a potential biocontrol fungus for elongate hemlock scale in United States Christmas tree production areas.</title>
        <authorList>
            <person name="Barrett H."/>
            <person name="Lovett B."/>
            <person name="Macias A.M."/>
            <person name="Stajich J.E."/>
            <person name="Kasson M.T."/>
        </authorList>
    </citation>
    <scope>NUCLEOTIDE SEQUENCE</scope>
    <source>
        <strain evidence="3">ARSEF 14590</strain>
    </source>
</reference>
<dbReference type="PANTHER" id="PTHR10223:SF2">
    <property type="entry name" value="F-BOX AND WD DOMAIN PROTEIN (AFU_ORTHOLOGUE AFUA_6G11400)"/>
    <property type="match status" value="1"/>
</dbReference>
<proteinExistence type="predicted"/>
<name>A0AAJ0FUF2_9HYPO</name>
<evidence type="ECO:0000259" key="2">
    <source>
        <dbReference type="PROSITE" id="PS50181"/>
    </source>
</evidence>
<feature type="compositionally biased region" description="Polar residues" evidence="1">
    <location>
        <begin position="1018"/>
        <end position="1033"/>
    </location>
</feature>
<dbReference type="InterPro" id="IPR001810">
    <property type="entry name" value="F-box_dom"/>
</dbReference>
<protein>
    <recommendedName>
        <fullName evidence="2">F-box domain-containing protein</fullName>
    </recommendedName>
</protein>
<dbReference type="Gene3D" id="1.20.1280.50">
    <property type="match status" value="1"/>
</dbReference>
<dbReference type="SUPFAM" id="SSF50978">
    <property type="entry name" value="WD40 repeat-like"/>
    <property type="match status" value="1"/>
</dbReference>
<dbReference type="InterPro" id="IPR015943">
    <property type="entry name" value="WD40/YVTN_repeat-like_dom_sf"/>
</dbReference>
<dbReference type="CDD" id="cd09917">
    <property type="entry name" value="F-box_SF"/>
    <property type="match status" value="1"/>
</dbReference>
<evidence type="ECO:0000256" key="1">
    <source>
        <dbReference type="SAM" id="MobiDB-lite"/>
    </source>
</evidence>
<dbReference type="GO" id="GO:0008540">
    <property type="term" value="C:proteasome regulatory particle, base subcomplex"/>
    <property type="evidence" value="ECO:0007669"/>
    <property type="project" value="TreeGrafter"/>
</dbReference>
<sequence length="1192" mass="128410">MQQEPSESSKQLHHNENTSATTSSSQHGLLHQELSGLHRVHSADSSGAYRSSSPRSVCHDQRGCLDAVDAGKLDEKLRGLSLHGKANAAGRRPAAGQRVSDHENALTPPTPRQALGFKVIRRSDSSEGTQLTHFPNELLTHILSHLHPDSHAAVALVSKRFYSLVTTPHAWRMAFMRYFPGHTCLDSQSAKDKADLWAGTASDVVRSDTRYFGRLTALATWRSEYLLRTRLLRSLARGKPGTSSGGIGSSGGTGKPGKRGSAVLTYNSKLPWLVTNIHAVFSNGKKPPRAIQGAGDLGVATMSDPTSGKIEKWGLEDPFSAAQWEEIVPNIVPYGLGDGPVAVPNVMDVSQPYGIISGEGFPGGRAHFRATNESCGRYLGGDTGVVDTYPDVPRIPEMSDAVCSVWIAKSSAVPATTQSMCGMLTGSTLGVVTSYALGWDPNGPRYANGDMTARWILSPGVPIISLKVDDSYNVKRKSSMRVWAVALNALGEVYYLTENPAATLNRSNGDDITRHAWLAGRTAYWHLLEPTRRAARPDELDKNVVRGAYTPRTPSKNMDLGKEQLAAEAREIEKFLLYKPSHFRKVCEGWDMQRKLEVDFTSDDGKGAGESIFVIDCGLVEKSSVRISRYSRSPATPLCQGQQGDLQPSGPAMATSTKPQPSSLFSSVKMPMGMDCETPQPQSPRPPPPTPMSPQMSHAIPGIHDWDCVAFELKGNQQAAGITASCLEGSSQSLLTLSEDPLHTANGSGSGTTTATSTVPSTPSAGKSDHVAVEIPGRRARFLAIGTNNGAVTVWNAREKPRYDSVQPVRILHTDSPEISCLAASALYLVHGGSDGLVQAWDPLASNLEPIRTLNARSNGRVPRHMMAMNPTLREGNYTAVGAIYLDPDATVLRGVLSFGAFLRYWSYSSAGHPTGRKRRARHSDIHGRVASRRLGGTVSGYIAAEEAELRRENEARAREQSRLRKRFGVGALGDLTEEEALRYAQMVSEEAYLQEEQRRTSDSAADASLDTASSFSETTTVDTITPEPSITDATPPPHADVNAEASATDMDEESEFEQQIQQAIRLSLLEGVNDMGQSPRGNSSGDFEYPIKVKAKCGKKGKASGSDSGSASRSPAWTSHATMNGGGTMATPPTTTATEDEDLALALSLSMQEQDTATKARSEAGLMSVQQEEFPPLDTEGVGKGKAVRRW</sequence>
<dbReference type="Pfam" id="PF02809">
    <property type="entry name" value="UIM"/>
    <property type="match status" value="2"/>
</dbReference>
<dbReference type="AlphaFoldDB" id="A0AAJ0FUF2"/>
<dbReference type="SUPFAM" id="SSF81383">
    <property type="entry name" value="F-box domain"/>
    <property type="match status" value="1"/>
</dbReference>
<dbReference type="GO" id="GO:0005829">
    <property type="term" value="C:cytosol"/>
    <property type="evidence" value="ECO:0007669"/>
    <property type="project" value="TreeGrafter"/>
</dbReference>
<dbReference type="GO" id="GO:0043161">
    <property type="term" value="P:proteasome-mediated ubiquitin-dependent protein catabolic process"/>
    <property type="evidence" value="ECO:0007669"/>
    <property type="project" value="TreeGrafter"/>
</dbReference>
<feature type="compositionally biased region" description="Gly residues" evidence="1">
    <location>
        <begin position="243"/>
        <end position="255"/>
    </location>
</feature>
<feature type="compositionally biased region" description="Polar residues" evidence="1">
    <location>
        <begin position="654"/>
        <end position="666"/>
    </location>
</feature>
<dbReference type="GO" id="GO:0005634">
    <property type="term" value="C:nucleus"/>
    <property type="evidence" value="ECO:0007669"/>
    <property type="project" value="TreeGrafter"/>
</dbReference>
<feature type="compositionally biased region" description="Low complexity" evidence="1">
    <location>
        <begin position="1104"/>
        <end position="1117"/>
    </location>
</feature>
<feature type="region of interest" description="Disordered" evidence="1">
    <location>
        <begin position="1099"/>
        <end position="1137"/>
    </location>
</feature>
<dbReference type="Proteomes" id="UP001251528">
    <property type="component" value="Unassembled WGS sequence"/>
</dbReference>
<feature type="compositionally biased region" description="Low complexity" evidence="1">
    <location>
        <begin position="744"/>
        <end position="766"/>
    </location>
</feature>
<dbReference type="Gene3D" id="6.10.140.100">
    <property type="match status" value="1"/>
</dbReference>
<dbReference type="GO" id="GO:0031593">
    <property type="term" value="F:polyubiquitin modification-dependent protein binding"/>
    <property type="evidence" value="ECO:0007669"/>
    <property type="project" value="TreeGrafter"/>
</dbReference>
<feature type="compositionally biased region" description="Low complexity" evidence="1">
    <location>
        <begin position="1003"/>
        <end position="1017"/>
    </location>
</feature>
<feature type="region of interest" description="Disordered" evidence="1">
    <location>
        <begin position="84"/>
        <end position="111"/>
    </location>
</feature>
<dbReference type="Pfam" id="PF12937">
    <property type="entry name" value="F-box-like"/>
    <property type="match status" value="1"/>
</dbReference>
<dbReference type="InterPro" id="IPR027040">
    <property type="entry name" value="PSMD4"/>
</dbReference>
<dbReference type="EMBL" id="JASWJB010000321">
    <property type="protein sequence ID" value="KAK2591613.1"/>
    <property type="molecule type" value="Genomic_DNA"/>
</dbReference>
<keyword evidence="4" id="KW-1185">Reference proteome</keyword>
<dbReference type="SMART" id="SM00726">
    <property type="entry name" value="UIM"/>
    <property type="match status" value="2"/>
</dbReference>
<feature type="compositionally biased region" description="Polar residues" evidence="1">
    <location>
        <begin position="17"/>
        <end position="27"/>
    </location>
</feature>
<feature type="region of interest" description="Disordered" evidence="1">
    <location>
        <begin position="740"/>
        <end position="769"/>
    </location>
</feature>
<dbReference type="Gene3D" id="2.130.10.10">
    <property type="entry name" value="YVTN repeat-like/Quinoprotein amine dehydrogenase"/>
    <property type="match status" value="1"/>
</dbReference>
<dbReference type="PROSITE" id="PS50181">
    <property type="entry name" value="FBOX"/>
    <property type="match status" value="1"/>
</dbReference>
<feature type="region of interest" description="Disordered" evidence="1">
    <location>
        <begin position="1150"/>
        <end position="1192"/>
    </location>
</feature>
<dbReference type="InterPro" id="IPR036047">
    <property type="entry name" value="F-box-like_dom_sf"/>
</dbReference>
<evidence type="ECO:0000313" key="3">
    <source>
        <dbReference type="EMBL" id="KAK2591613.1"/>
    </source>
</evidence>
<feature type="domain" description="F-box" evidence="2">
    <location>
        <begin position="128"/>
        <end position="174"/>
    </location>
</feature>
<feature type="compositionally biased region" description="Polar residues" evidence="1">
    <location>
        <begin position="633"/>
        <end position="646"/>
    </location>
</feature>
<feature type="region of interest" description="Disordered" evidence="1">
    <location>
        <begin position="995"/>
        <end position="1060"/>
    </location>
</feature>
<dbReference type="InterPro" id="IPR003903">
    <property type="entry name" value="UIM_dom"/>
</dbReference>
<accession>A0AAJ0FUF2</accession>
<feature type="region of interest" description="Disordered" evidence="1">
    <location>
        <begin position="633"/>
        <end position="699"/>
    </location>
</feature>
<evidence type="ECO:0000313" key="4">
    <source>
        <dbReference type="Proteomes" id="UP001251528"/>
    </source>
</evidence>
<gene>
    <name evidence="3" type="ORF">QQS21_010682</name>
</gene>